<name>A0ABN9RXF3_9DINO</name>
<organism evidence="13 14">
    <name type="scientific">Prorocentrum cordatum</name>
    <dbReference type="NCBI Taxonomy" id="2364126"/>
    <lineage>
        <taxon>Eukaryota</taxon>
        <taxon>Sar</taxon>
        <taxon>Alveolata</taxon>
        <taxon>Dinophyceae</taxon>
        <taxon>Prorocentrales</taxon>
        <taxon>Prorocentraceae</taxon>
        <taxon>Prorocentrum</taxon>
    </lineage>
</organism>
<dbReference type="Pfam" id="PF12799">
    <property type="entry name" value="LRR_4"/>
    <property type="match status" value="1"/>
</dbReference>
<keyword evidence="2" id="KW-0963">Cytoplasm</keyword>
<evidence type="ECO:0000256" key="12">
    <source>
        <dbReference type="SAM" id="MobiDB-lite"/>
    </source>
</evidence>
<keyword evidence="5" id="KW-0677">Repeat</keyword>
<sequence length="205" mass="22554">MPGTNCQKAIQIWSEKNEGANPEEAEVVKLLCLSPPIEKMDSSLNQLVNVRHLALSTNCIDKMISLPALKNIQILSLGRNVIKKIAGLEEIGATLQELWLSYNSISTLDGLQPCSKLHTLFMSNNKIKDRGHLAIRSEIEKLQANPELASVLFLGNPMYEGLSKKQARIKVKEALQEVKTVDGEMITGDDMDDDEGDGEESPKAA</sequence>
<dbReference type="EMBL" id="CAUYUJ010008469">
    <property type="protein sequence ID" value="CAK0824064.1"/>
    <property type="molecule type" value="Genomic_DNA"/>
</dbReference>
<evidence type="ECO:0000256" key="1">
    <source>
        <dbReference type="ARBA" id="ARBA00004430"/>
    </source>
</evidence>
<evidence type="ECO:0000256" key="11">
    <source>
        <dbReference type="ARBA" id="ARBA00049760"/>
    </source>
</evidence>
<evidence type="ECO:0000313" key="14">
    <source>
        <dbReference type="Proteomes" id="UP001189429"/>
    </source>
</evidence>
<dbReference type="SMART" id="SM00365">
    <property type="entry name" value="LRR_SD22"/>
    <property type="match status" value="3"/>
</dbReference>
<dbReference type="InterPro" id="IPR025875">
    <property type="entry name" value="Leu-rich_rpt_4"/>
</dbReference>
<evidence type="ECO:0000256" key="4">
    <source>
        <dbReference type="ARBA" id="ARBA00022701"/>
    </source>
</evidence>
<evidence type="ECO:0000256" key="10">
    <source>
        <dbReference type="ARBA" id="ARBA00049659"/>
    </source>
</evidence>
<evidence type="ECO:0000256" key="8">
    <source>
        <dbReference type="ARBA" id="ARBA00023212"/>
    </source>
</evidence>
<evidence type="ECO:0000313" key="13">
    <source>
        <dbReference type="EMBL" id="CAK0824064.1"/>
    </source>
</evidence>
<evidence type="ECO:0000256" key="7">
    <source>
        <dbReference type="ARBA" id="ARBA00023175"/>
    </source>
</evidence>
<proteinExistence type="inferred from homology"/>
<keyword evidence="8" id="KW-0206">Cytoskeleton</keyword>
<dbReference type="SUPFAM" id="SSF52058">
    <property type="entry name" value="L domain-like"/>
    <property type="match status" value="1"/>
</dbReference>
<evidence type="ECO:0000256" key="3">
    <source>
        <dbReference type="ARBA" id="ARBA00022614"/>
    </source>
</evidence>
<reference evidence="13" key="1">
    <citation type="submission" date="2023-10" db="EMBL/GenBank/DDBJ databases">
        <authorList>
            <person name="Chen Y."/>
            <person name="Shah S."/>
            <person name="Dougan E. K."/>
            <person name="Thang M."/>
            <person name="Chan C."/>
        </authorList>
    </citation>
    <scope>NUCLEOTIDE SEQUENCE [LARGE SCALE GENOMIC DNA]</scope>
</reference>
<dbReference type="PANTHER" id="PTHR15454:SF73">
    <property type="entry name" value="DYNEIN AXONEMAL LIGHT CHAIN 1"/>
    <property type="match status" value="1"/>
</dbReference>
<dbReference type="InterPro" id="IPR001611">
    <property type="entry name" value="Leu-rich_rpt"/>
</dbReference>
<evidence type="ECO:0000256" key="2">
    <source>
        <dbReference type="ARBA" id="ARBA00022490"/>
    </source>
</evidence>
<evidence type="ECO:0000256" key="9">
    <source>
        <dbReference type="ARBA" id="ARBA00023273"/>
    </source>
</evidence>
<comment type="similarity">
    <text evidence="10">Belongs to the dynein light chain LC1-type family.</text>
</comment>
<dbReference type="Proteomes" id="UP001189429">
    <property type="component" value="Unassembled WGS sequence"/>
</dbReference>
<keyword evidence="3" id="KW-0433">Leucine-rich repeat</keyword>
<dbReference type="PROSITE" id="PS51450">
    <property type="entry name" value="LRR"/>
    <property type="match status" value="1"/>
</dbReference>
<keyword evidence="9" id="KW-0966">Cell projection</keyword>
<dbReference type="PANTHER" id="PTHR15454">
    <property type="entry name" value="NISCHARIN RELATED"/>
    <property type="match status" value="1"/>
</dbReference>
<keyword evidence="4" id="KW-0493">Microtubule</keyword>
<feature type="compositionally biased region" description="Acidic residues" evidence="12">
    <location>
        <begin position="187"/>
        <end position="199"/>
    </location>
</feature>
<comment type="subcellular location">
    <subcellularLocation>
        <location evidence="1">Cytoplasm</location>
        <location evidence="1">Cytoskeleton</location>
        <location evidence="1">Cilium axoneme</location>
    </subcellularLocation>
</comment>
<gene>
    <name evidence="13" type="ORF">PCOR1329_LOCUS24568</name>
</gene>
<keyword evidence="7" id="KW-0505">Motor protein</keyword>
<evidence type="ECO:0000256" key="5">
    <source>
        <dbReference type="ARBA" id="ARBA00022737"/>
    </source>
</evidence>
<keyword evidence="14" id="KW-1185">Reference proteome</keyword>
<comment type="caution">
    <text evidence="13">The sequence shown here is derived from an EMBL/GenBank/DDBJ whole genome shotgun (WGS) entry which is preliminary data.</text>
</comment>
<dbReference type="Gene3D" id="3.80.10.10">
    <property type="entry name" value="Ribonuclease Inhibitor"/>
    <property type="match status" value="1"/>
</dbReference>
<feature type="region of interest" description="Disordered" evidence="12">
    <location>
        <begin position="182"/>
        <end position="205"/>
    </location>
</feature>
<keyword evidence="6" id="KW-0243">Dynein</keyword>
<evidence type="ECO:0000256" key="6">
    <source>
        <dbReference type="ARBA" id="ARBA00023017"/>
    </source>
</evidence>
<dbReference type="InterPro" id="IPR032675">
    <property type="entry name" value="LRR_dom_sf"/>
</dbReference>
<accession>A0ABN9RXF3</accession>
<protein>
    <recommendedName>
        <fullName evidence="11">Dynein axonemal light chain 1</fullName>
    </recommendedName>
</protein>